<dbReference type="AlphaFoldDB" id="T1BYZ2"/>
<evidence type="ECO:0000256" key="1">
    <source>
        <dbReference type="SAM" id="Phobius"/>
    </source>
</evidence>
<comment type="caution">
    <text evidence="3">The sequence shown here is derived from an EMBL/GenBank/DDBJ whole genome shotgun (WGS) entry which is preliminary data.</text>
</comment>
<evidence type="ECO:0000259" key="2">
    <source>
        <dbReference type="Pfam" id="PF08805"/>
    </source>
</evidence>
<dbReference type="InterPro" id="IPR014911">
    <property type="entry name" value="PilS_N"/>
</dbReference>
<dbReference type="Pfam" id="PF08805">
    <property type="entry name" value="PilS"/>
    <property type="match status" value="1"/>
</dbReference>
<feature type="transmembrane region" description="Helical" evidence="1">
    <location>
        <begin position="6"/>
        <end position="29"/>
    </location>
</feature>
<name>T1BYZ2_9ZZZZ</name>
<dbReference type="Gene3D" id="3.30.1690.10">
    <property type="entry name" value="TcpA-like pilin"/>
    <property type="match status" value="1"/>
</dbReference>
<dbReference type="EMBL" id="AUZY01000517">
    <property type="protein sequence ID" value="EQD78486.1"/>
    <property type="molecule type" value="Genomic_DNA"/>
</dbReference>
<keyword evidence="1" id="KW-1133">Transmembrane helix</keyword>
<feature type="domain" description="Type 4 secretion system PilS N-terminal" evidence="2">
    <location>
        <begin position="36"/>
        <end position="167"/>
    </location>
</feature>
<sequence>MEKSMWNLIALGIVIVATLVLIAGVLFFFHNSNQQSQASQTVAEISEIVGNVDTLYQGYNSGYAVISTGGLITAGAFPKNMVVGEQAAGSGTSVDDTWGGTVTVAPGDTAGANTASQFTLTFNGVPTKACTNIVVQLEDNATAVAVNGTTLTTPVDPTTLATSCKVTGQGAAGNVLAVSYS</sequence>
<accession>T1BYZ2</accession>
<dbReference type="InterPro" id="IPR045584">
    <property type="entry name" value="Pilin-like"/>
</dbReference>
<protein>
    <submittedName>
        <fullName evidence="3">Type IV prepilin protein PilS</fullName>
    </submittedName>
</protein>
<keyword evidence="1" id="KW-0812">Transmembrane</keyword>
<proteinExistence type="predicted"/>
<reference evidence="3" key="2">
    <citation type="journal article" date="2014" name="ISME J.">
        <title>Microbial stratification in low pH oxic and suboxic macroscopic growths along an acid mine drainage.</title>
        <authorList>
            <person name="Mendez-Garcia C."/>
            <person name="Mesa V."/>
            <person name="Sprenger R.R."/>
            <person name="Richter M."/>
            <person name="Diez M.S."/>
            <person name="Solano J."/>
            <person name="Bargiela R."/>
            <person name="Golyshina O.V."/>
            <person name="Manteca A."/>
            <person name="Ramos J.L."/>
            <person name="Gallego J.R."/>
            <person name="Llorente I."/>
            <person name="Martins Dos Santos V.A."/>
            <person name="Jensen O.N."/>
            <person name="Pelaez A.I."/>
            <person name="Sanchez J."/>
            <person name="Ferrer M."/>
        </authorList>
    </citation>
    <scope>NUCLEOTIDE SEQUENCE</scope>
</reference>
<reference evidence="3" key="1">
    <citation type="submission" date="2013-08" db="EMBL/GenBank/DDBJ databases">
        <authorList>
            <person name="Mendez C."/>
            <person name="Richter M."/>
            <person name="Ferrer M."/>
            <person name="Sanchez J."/>
        </authorList>
    </citation>
    <scope>NUCLEOTIDE SEQUENCE</scope>
</reference>
<dbReference type="SUPFAM" id="SSF54523">
    <property type="entry name" value="Pili subunits"/>
    <property type="match status" value="1"/>
</dbReference>
<keyword evidence="1" id="KW-0472">Membrane</keyword>
<organism evidence="3">
    <name type="scientific">mine drainage metagenome</name>
    <dbReference type="NCBI Taxonomy" id="410659"/>
    <lineage>
        <taxon>unclassified sequences</taxon>
        <taxon>metagenomes</taxon>
        <taxon>ecological metagenomes</taxon>
    </lineage>
</organism>
<gene>
    <name evidence="3" type="ORF">B1B_00696</name>
</gene>
<evidence type="ECO:0000313" key="3">
    <source>
        <dbReference type="EMBL" id="EQD78486.1"/>
    </source>
</evidence>